<organism evidence="8 9">
    <name type="scientific">Phaeovibrio sulfidiphilus</name>
    <dbReference type="NCBI Taxonomy" id="1220600"/>
    <lineage>
        <taxon>Bacteria</taxon>
        <taxon>Pseudomonadati</taxon>
        <taxon>Pseudomonadota</taxon>
        <taxon>Alphaproteobacteria</taxon>
        <taxon>Rhodospirillales</taxon>
        <taxon>Rhodospirillaceae</taxon>
        <taxon>Phaeovibrio</taxon>
    </lineage>
</organism>
<dbReference type="GO" id="GO:0005886">
    <property type="term" value="C:plasma membrane"/>
    <property type="evidence" value="ECO:0007669"/>
    <property type="project" value="TreeGrafter"/>
</dbReference>
<dbReference type="Pfam" id="PF03717">
    <property type="entry name" value="PBP_dimer"/>
    <property type="match status" value="1"/>
</dbReference>
<dbReference type="InterPro" id="IPR005311">
    <property type="entry name" value="PBP_dimer"/>
</dbReference>
<feature type="domain" description="Penicillin-binding protein dimerisation" evidence="7">
    <location>
        <begin position="99"/>
        <end position="210"/>
    </location>
</feature>
<evidence type="ECO:0000259" key="6">
    <source>
        <dbReference type="Pfam" id="PF00905"/>
    </source>
</evidence>
<keyword evidence="2" id="KW-0645">Protease</keyword>
<dbReference type="PANTHER" id="PTHR30627:SF1">
    <property type="entry name" value="PEPTIDOGLYCAN D,D-TRANSPEPTIDASE FTSI"/>
    <property type="match status" value="1"/>
</dbReference>
<dbReference type="AlphaFoldDB" id="A0A8J6YPX3"/>
<evidence type="ECO:0000256" key="2">
    <source>
        <dbReference type="ARBA" id="ARBA00022645"/>
    </source>
</evidence>
<feature type="domain" description="Penicillin-binding protein transpeptidase" evidence="6">
    <location>
        <begin position="260"/>
        <end position="540"/>
    </location>
</feature>
<comment type="subcellular location">
    <subcellularLocation>
        <location evidence="1">Membrane</location>
    </subcellularLocation>
</comment>
<dbReference type="SUPFAM" id="SSF56519">
    <property type="entry name" value="Penicillin binding protein dimerisation domain"/>
    <property type="match status" value="1"/>
</dbReference>
<dbReference type="Gene3D" id="1.10.150.770">
    <property type="match status" value="1"/>
</dbReference>
<protein>
    <submittedName>
        <fullName evidence="8">Penicillin-binding protein 2</fullName>
    </submittedName>
</protein>
<dbReference type="GO" id="GO:0004180">
    <property type="term" value="F:carboxypeptidase activity"/>
    <property type="evidence" value="ECO:0007669"/>
    <property type="project" value="UniProtKB-KW"/>
</dbReference>
<dbReference type="SUPFAM" id="SSF56601">
    <property type="entry name" value="beta-lactamase/transpeptidase-like"/>
    <property type="match status" value="1"/>
</dbReference>
<sequence length="600" mass="65423">MNAFFRKRARPRLVGQGGDRLPGGPVSPGDRRQLPGPEERARPVAVGHARLRFMCLVLATLFAVVSWRLVDIMILAPETARGTANAAMARQMAEEPVRKRSDIVDRNGLVLATDLPTVNLFADTRGIPRPEIERAIAALPALFPELDPEKLRRDLYSQRAFVYIRHHLTPFEQKRVNDLGIPGLEFETAEKRVYPGGRALSHVVGTTNLDNRGSSGLENYFDRWLTTSDEPLVLSIDLRVQHITHRVLSESVKHFRAQGGSALVLDVATGEVMAMVSLPDFEPERNGSPADKERFNRATLGVYEMGSVFKVVNTAMALESGIPLGSYFDASAPLRIGGHSISDYKGKNRPLSIPEIMMYSSNIGSARMASRVGTTYQREFLRNLGLLEPVRIELPERGTPLVPNPWREISTLTVAFGHGLSITPLHLASAVSAVINGGVFIPPTLLKVQDRQAVQGTRVISERNSVIMRALMRLVVEAGSGKSAAVNGYYVGGKTGTADKQVGRGYARNSVLASFVAGFPMTAPRYVVLFTLDDPQPVQGTWGYRTAGWNAAPSTGRLIAEIAPLLGVAPSYFSPSGFFDESLIQEVGLKTLEPEGGPAR</sequence>
<comment type="caution">
    <text evidence="8">The sequence shown here is derived from an EMBL/GenBank/DDBJ whole genome shotgun (WGS) entry which is preliminary data.</text>
</comment>
<dbReference type="RefSeq" id="WP_192534520.1">
    <property type="nucleotide sequence ID" value="NZ_JACZHT010000005.1"/>
</dbReference>
<evidence type="ECO:0000256" key="1">
    <source>
        <dbReference type="ARBA" id="ARBA00004370"/>
    </source>
</evidence>
<dbReference type="PANTHER" id="PTHR30627">
    <property type="entry name" value="PEPTIDOGLYCAN D,D-TRANSPEPTIDASE"/>
    <property type="match status" value="1"/>
</dbReference>
<gene>
    <name evidence="8" type="ORF">IHV25_07600</name>
</gene>
<accession>A0A8J6YPX3</accession>
<feature type="transmembrane region" description="Helical" evidence="5">
    <location>
        <begin position="51"/>
        <end position="70"/>
    </location>
</feature>
<feature type="region of interest" description="Disordered" evidence="4">
    <location>
        <begin position="13"/>
        <end position="41"/>
    </location>
</feature>
<keyword evidence="2" id="KW-0378">Hydrolase</keyword>
<dbReference type="InterPro" id="IPR012338">
    <property type="entry name" value="Beta-lactam/transpept-like"/>
</dbReference>
<evidence type="ECO:0000313" key="9">
    <source>
        <dbReference type="Proteomes" id="UP000631034"/>
    </source>
</evidence>
<dbReference type="InterPro" id="IPR001460">
    <property type="entry name" value="PCN-bd_Tpept"/>
</dbReference>
<keyword evidence="5" id="KW-1133">Transmembrane helix</keyword>
<evidence type="ECO:0000313" key="8">
    <source>
        <dbReference type="EMBL" id="MBE1237511.1"/>
    </source>
</evidence>
<evidence type="ECO:0000259" key="7">
    <source>
        <dbReference type="Pfam" id="PF03717"/>
    </source>
</evidence>
<feature type="compositionally biased region" description="Basic and acidic residues" evidence="4">
    <location>
        <begin position="29"/>
        <end position="41"/>
    </location>
</feature>
<dbReference type="GO" id="GO:0008658">
    <property type="term" value="F:penicillin binding"/>
    <property type="evidence" value="ECO:0007669"/>
    <property type="project" value="InterPro"/>
</dbReference>
<dbReference type="InterPro" id="IPR036138">
    <property type="entry name" value="PBP_dimer_sf"/>
</dbReference>
<keyword evidence="3 5" id="KW-0472">Membrane</keyword>
<keyword evidence="2" id="KW-0121">Carboxypeptidase</keyword>
<keyword evidence="5" id="KW-0812">Transmembrane</keyword>
<dbReference type="EMBL" id="JACZHT010000005">
    <property type="protein sequence ID" value="MBE1237511.1"/>
    <property type="molecule type" value="Genomic_DNA"/>
</dbReference>
<dbReference type="InterPro" id="IPR050515">
    <property type="entry name" value="Beta-lactam/transpept"/>
</dbReference>
<dbReference type="Gene3D" id="3.40.710.10">
    <property type="entry name" value="DD-peptidase/beta-lactamase superfamily"/>
    <property type="match status" value="1"/>
</dbReference>
<dbReference type="Proteomes" id="UP000631034">
    <property type="component" value="Unassembled WGS sequence"/>
</dbReference>
<reference evidence="8" key="1">
    <citation type="submission" date="2020-10" db="EMBL/GenBank/DDBJ databases">
        <title>Genome sequence of the unusual species of purple photosynthetic bacteria, Phaeovibrio sulfidiphilus DSM 23193, type strain.</title>
        <authorList>
            <person name="Kyndt J.A."/>
            <person name="Meyer T.E."/>
        </authorList>
    </citation>
    <scope>NUCLEOTIDE SEQUENCE</scope>
    <source>
        <strain evidence="8">DSM 23193</strain>
    </source>
</reference>
<name>A0A8J6YPX3_9PROT</name>
<evidence type="ECO:0000256" key="5">
    <source>
        <dbReference type="SAM" id="Phobius"/>
    </source>
</evidence>
<keyword evidence="9" id="KW-1185">Reference proteome</keyword>
<evidence type="ECO:0000256" key="4">
    <source>
        <dbReference type="SAM" id="MobiDB-lite"/>
    </source>
</evidence>
<evidence type="ECO:0000256" key="3">
    <source>
        <dbReference type="ARBA" id="ARBA00023136"/>
    </source>
</evidence>
<dbReference type="Gene3D" id="3.30.450.330">
    <property type="match status" value="1"/>
</dbReference>
<proteinExistence type="predicted"/>
<dbReference type="Gene3D" id="3.90.1310.10">
    <property type="entry name" value="Penicillin-binding protein 2a (Domain 2)"/>
    <property type="match status" value="1"/>
</dbReference>
<dbReference type="GO" id="GO:0071555">
    <property type="term" value="P:cell wall organization"/>
    <property type="evidence" value="ECO:0007669"/>
    <property type="project" value="TreeGrafter"/>
</dbReference>
<dbReference type="Pfam" id="PF00905">
    <property type="entry name" value="Transpeptidase"/>
    <property type="match status" value="1"/>
</dbReference>